<feature type="region of interest" description="Disordered" evidence="1">
    <location>
        <begin position="570"/>
        <end position="605"/>
    </location>
</feature>
<proteinExistence type="predicted"/>
<dbReference type="PANTHER" id="PTHR38122:SF1">
    <property type="entry name" value="GLYCOPROTEIN X"/>
    <property type="match status" value="1"/>
</dbReference>
<organism evidence="2 3">
    <name type="scientific">Penicillium patulum</name>
    <name type="common">Penicillium griseofulvum</name>
    <dbReference type="NCBI Taxonomy" id="5078"/>
    <lineage>
        <taxon>Eukaryota</taxon>
        <taxon>Fungi</taxon>
        <taxon>Dikarya</taxon>
        <taxon>Ascomycota</taxon>
        <taxon>Pezizomycotina</taxon>
        <taxon>Eurotiomycetes</taxon>
        <taxon>Eurotiomycetidae</taxon>
        <taxon>Eurotiales</taxon>
        <taxon>Aspergillaceae</taxon>
        <taxon>Penicillium</taxon>
    </lineage>
</organism>
<feature type="compositionally biased region" description="Polar residues" evidence="1">
    <location>
        <begin position="570"/>
        <end position="604"/>
    </location>
</feature>
<sequence length="636" mass="66064">MKDTVAWSSLLPTLPETEDELLATVRARVAVWLGDGNSCTAETITEASTQTGRISSGATTTTITEATTKTVSGCRNSPTLNGIADVGIAPVAASASAVMALLKNGPIKTVTDYTTKTITSSSVPASTTSSTPATTSTTSTAISDSTTTPGTTVPVTTTVTTRTTSSTAVTSSSTSTQISGSTTTISASVCSSLITNPTYTPSAALPYNYTWGCAPGYLCKPPHTGDRSGCNVEAGLPDPGYICNPSDCIAAPPLDVHPDWQYNVSNNYYNLNPVDFGLNYSIFQFTEDPVAANSKRDMSLWDFDAARKTKRDDITKIPNVCFNDCNVAAREPEMLGKTSELCESDSTFMENLSICEECITNNGESGSEAYSSKMLSTFAQWLNYCSDMVTSTDMFTSTTQASSTTTEMEITTTGTLVTVTTTTSTKATTVATITTTQTTSTKATRTKVTRTEENSTNSSSTEDTNIEPTNTEPNDTQSIEESSAITETEETSSPIERTSSAIIITTSASGSIVTTSVSGSLVTTSFSESVVTISTSGSLVTSSVPGSIMTTSVSGSLITTSLSGLIKTMSSTQDASSGDKNTSDNASGGTLSSVRGSQTGSASPSVLPPSYNAAGLIKIPHIGLVGLLWAAFATLL</sequence>
<dbReference type="OMA" id="NTEPNDT"/>
<comment type="caution">
    <text evidence="2">The sequence shown here is derived from an EMBL/GenBank/DDBJ whole genome shotgun (WGS) entry which is preliminary data.</text>
</comment>
<evidence type="ECO:0000313" key="2">
    <source>
        <dbReference type="EMBL" id="KXG52279.1"/>
    </source>
</evidence>
<dbReference type="GeneID" id="63711577"/>
<feature type="compositionally biased region" description="Low complexity" evidence="1">
    <location>
        <begin position="476"/>
        <end position="499"/>
    </location>
</feature>
<evidence type="ECO:0000313" key="3">
    <source>
        <dbReference type="Proteomes" id="UP000070168"/>
    </source>
</evidence>
<dbReference type="AlphaFoldDB" id="A0A135LTM6"/>
<reference evidence="2 3" key="1">
    <citation type="journal article" date="2016" name="BMC Genomics">
        <title>Genome sequencing and secondary metabolism of the postharvest pathogen Penicillium griseofulvum.</title>
        <authorList>
            <person name="Banani H."/>
            <person name="Marcet-Houben M."/>
            <person name="Ballester A.R."/>
            <person name="Abbruscato P."/>
            <person name="Gonzalez-Candelas L."/>
            <person name="Gabaldon T."/>
            <person name="Spadaro D."/>
        </authorList>
    </citation>
    <scope>NUCLEOTIDE SEQUENCE [LARGE SCALE GENOMIC DNA]</scope>
    <source>
        <strain evidence="2 3">PG3</strain>
    </source>
</reference>
<name>A0A135LTM6_PENPA</name>
<protein>
    <submittedName>
        <fullName evidence="2">Uncharacterized protein</fullName>
    </submittedName>
</protein>
<dbReference type="PANTHER" id="PTHR38122">
    <property type="entry name" value="GLYCOPROTEIN X"/>
    <property type="match status" value="1"/>
</dbReference>
<dbReference type="EMBL" id="LHQR01000026">
    <property type="protein sequence ID" value="KXG52279.1"/>
    <property type="molecule type" value="Genomic_DNA"/>
</dbReference>
<accession>A0A135LTM6</accession>
<feature type="region of interest" description="Disordered" evidence="1">
    <location>
        <begin position="435"/>
        <end position="499"/>
    </location>
</feature>
<evidence type="ECO:0000256" key="1">
    <source>
        <dbReference type="SAM" id="MobiDB-lite"/>
    </source>
</evidence>
<keyword evidence="3" id="KW-1185">Reference proteome</keyword>
<dbReference type="OrthoDB" id="5414836at2759"/>
<feature type="region of interest" description="Disordered" evidence="1">
    <location>
        <begin position="119"/>
        <end position="179"/>
    </location>
</feature>
<dbReference type="RefSeq" id="XP_040650815.1">
    <property type="nucleotide sequence ID" value="XM_040796277.1"/>
</dbReference>
<dbReference type="STRING" id="5078.A0A135LTM6"/>
<dbReference type="Proteomes" id="UP000070168">
    <property type="component" value="Unassembled WGS sequence"/>
</dbReference>
<gene>
    <name evidence="2" type="ORF">PGRI_085630</name>
</gene>
<feature type="compositionally biased region" description="Low complexity" evidence="1">
    <location>
        <begin position="454"/>
        <end position="467"/>
    </location>
</feature>